<dbReference type="AlphaFoldDB" id="S0FPW1"/>
<sequence length="259" mass="30285">MNITHLYSNLYEAVFDCNGHYIKQVIYFILEGSKALLIDTGYKSEAEELKSYFDERNIEAEKFIITHYHDDHFTGLKTFRQSCQKPVIIGSEQFKKTLEKDYREDFLNDTEIYPTVLSENLTFTFGGHKIRFEEAKGHSHCSIHTILDEKYIHVADNIIFDTNNISSLPLPCASIKDHFETLSQLKKHSGKSFIGSHFDSGVNGQKDMLKEIEARIIYMQRILDYQGKVEYELIKDTLPVEFSPIWHKLMLKYYKEQMA</sequence>
<keyword evidence="3" id="KW-1185">Reference proteome</keyword>
<protein>
    <submittedName>
        <fullName evidence="2">Metallo-beta-lactamase domain protein</fullName>
    </submittedName>
</protein>
<dbReference type="PANTHER" id="PTHR23131:SF0">
    <property type="entry name" value="ENDORIBONUCLEASE LACTB2"/>
    <property type="match status" value="1"/>
</dbReference>
<accession>S0FPW1</accession>
<dbReference type="Proteomes" id="UP000014155">
    <property type="component" value="Unassembled WGS sequence"/>
</dbReference>
<evidence type="ECO:0000259" key="1">
    <source>
        <dbReference type="SMART" id="SM00849"/>
    </source>
</evidence>
<dbReference type="InterPro" id="IPR036866">
    <property type="entry name" value="RibonucZ/Hydroxyglut_hydro"/>
</dbReference>
<gene>
    <name evidence="2" type="ORF">CTER_0014</name>
</gene>
<dbReference type="PANTHER" id="PTHR23131">
    <property type="entry name" value="ENDORIBONUCLEASE LACTB2"/>
    <property type="match status" value="1"/>
</dbReference>
<feature type="domain" description="Metallo-beta-lactamase" evidence="1">
    <location>
        <begin position="24"/>
        <end position="197"/>
    </location>
</feature>
<dbReference type="EMBL" id="AORV01000001">
    <property type="protein sequence ID" value="EMS74260.1"/>
    <property type="molecule type" value="Genomic_DNA"/>
</dbReference>
<dbReference type="InterPro" id="IPR050662">
    <property type="entry name" value="Sec-metab_biosynth-thioest"/>
</dbReference>
<comment type="caution">
    <text evidence="2">The sequence shown here is derived from an EMBL/GenBank/DDBJ whole genome shotgun (WGS) entry which is preliminary data.</text>
</comment>
<dbReference type="PATRIC" id="fig|1195236.3.peg.13"/>
<dbReference type="Gene3D" id="3.60.15.10">
    <property type="entry name" value="Ribonuclease Z/Hydroxyacylglutathione hydrolase-like"/>
    <property type="match status" value="1"/>
</dbReference>
<reference evidence="2 3" key="1">
    <citation type="journal article" date="2013" name="Genome Announc.">
        <title>Draft Genome Sequence of the Cellulolytic, Mesophilic, Anaerobic Bacterium Clostridium termitidis Strain CT1112 (DSM 5398).</title>
        <authorList>
            <person name="Lal S."/>
            <person name="Ramachandran U."/>
            <person name="Zhang X."/>
            <person name="Munir R."/>
            <person name="Sparling R."/>
            <person name="Levin D.B."/>
        </authorList>
    </citation>
    <scope>NUCLEOTIDE SEQUENCE [LARGE SCALE GENOMIC DNA]</scope>
    <source>
        <strain evidence="2 3">CT1112</strain>
    </source>
</reference>
<dbReference type="InterPro" id="IPR001279">
    <property type="entry name" value="Metallo-B-lactamas"/>
</dbReference>
<dbReference type="SUPFAM" id="SSF56281">
    <property type="entry name" value="Metallo-hydrolase/oxidoreductase"/>
    <property type="match status" value="1"/>
</dbReference>
<evidence type="ECO:0000313" key="2">
    <source>
        <dbReference type="EMBL" id="EMS74260.1"/>
    </source>
</evidence>
<dbReference type="SMART" id="SM00849">
    <property type="entry name" value="Lactamase_B"/>
    <property type="match status" value="1"/>
</dbReference>
<name>S0FPW1_RUMCE</name>
<dbReference type="CDD" id="cd06262">
    <property type="entry name" value="metallo-hydrolase-like_MBL-fold"/>
    <property type="match status" value="1"/>
</dbReference>
<evidence type="ECO:0000313" key="3">
    <source>
        <dbReference type="Proteomes" id="UP000014155"/>
    </source>
</evidence>
<dbReference type="Pfam" id="PF00753">
    <property type="entry name" value="Lactamase_B"/>
    <property type="match status" value="1"/>
</dbReference>
<dbReference type="RefSeq" id="WP_004622729.1">
    <property type="nucleotide sequence ID" value="NZ_AORV01000001.1"/>
</dbReference>
<organism evidence="2 3">
    <name type="scientific">Ruminiclostridium cellobioparum subsp. termitidis CT1112</name>
    <dbReference type="NCBI Taxonomy" id="1195236"/>
    <lineage>
        <taxon>Bacteria</taxon>
        <taxon>Bacillati</taxon>
        <taxon>Bacillota</taxon>
        <taxon>Clostridia</taxon>
        <taxon>Eubacteriales</taxon>
        <taxon>Oscillospiraceae</taxon>
        <taxon>Ruminiclostridium</taxon>
    </lineage>
</organism>
<dbReference type="eggNOG" id="ENOG5032671">
    <property type="taxonomic scope" value="Bacteria"/>
</dbReference>
<dbReference type="STRING" id="1195236.CTER_0014"/>
<proteinExistence type="predicted"/>